<accession>A0A0F9FDZ9</accession>
<organism evidence="1">
    <name type="scientific">marine sediment metagenome</name>
    <dbReference type="NCBI Taxonomy" id="412755"/>
    <lineage>
        <taxon>unclassified sequences</taxon>
        <taxon>metagenomes</taxon>
        <taxon>ecological metagenomes</taxon>
    </lineage>
</organism>
<protein>
    <recommendedName>
        <fullName evidence="2">PD-(D/E)XK endonuclease-like domain-containing protein</fullName>
    </recommendedName>
</protein>
<proteinExistence type="predicted"/>
<evidence type="ECO:0008006" key="2">
    <source>
        <dbReference type="Google" id="ProtNLM"/>
    </source>
</evidence>
<dbReference type="Gene3D" id="3.90.320.10">
    <property type="match status" value="1"/>
</dbReference>
<comment type="caution">
    <text evidence="1">The sequence shown here is derived from an EMBL/GenBank/DDBJ whole genome shotgun (WGS) entry which is preliminary data.</text>
</comment>
<reference evidence="1" key="1">
    <citation type="journal article" date="2015" name="Nature">
        <title>Complex archaea that bridge the gap between prokaryotes and eukaryotes.</title>
        <authorList>
            <person name="Spang A."/>
            <person name="Saw J.H."/>
            <person name="Jorgensen S.L."/>
            <person name="Zaremba-Niedzwiedzka K."/>
            <person name="Martijn J."/>
            <person name="Lind A.E."/>
            <person name="van Eijk R."/>
            <person name="Schleper C."/>
            <person name="Guy L."/>
            <person name="Ettema T.J."/>
        </authorList>
    </citation>
    <scope>NUCLEOTIDE SEQUENCE</scope>
</reference>
<dbReference type="EMBL" id="LAZR01032992">
    <property type="protein sequence ID" value="KKL49332.1"/>
    <property type="molecule type" value="Genomic_DNA"/>
</dbReference>
<name>A0A0F9FDZ9_9ZZZZ</name>
<evidence type="ECO:0000313" key="1">
    <source>
        <dbReference type="EMBL" id="KKL49332.1"/>
    </source>
</evidence>
<sequence length="223" mass="25731">MRRELNPQLDRFVLDALAEKYHLTEKRTGIHLSTLNYCLTKSYLDLTAPLPPTDTELVLFSTGYGLEAMMTHSTAETPLIEVEGITYRPDNIITMKDARNPDLIEFKSTRAGVKRYQEGDLPATWLTYMKGGCYMMEKTEYNLSVIYLAERPVARIISETIYFDEEEIADNWSWLLERKAQYEQALETETCPTPHTTAPDWMCGNCKYSLICEAIIMMEARQQ</sequence>
<dbReference type="InterPro" id="IPR011604">
    <property type="entry name" value="PDDEXK-like_dom_sf"/>
</dbReference>
<dbReference type="AlphaFoldDB" id="A0A0F9FDZ9"/>
<gene>
    <name evidence="1" type="ORF">LCGC14_2316550</name>
</gene>